<accession>A0AAW0CG20</accession>
<evidence type="ECO:0000256" key="6">
    <source>
        <dbReference type="ARBA" id="ARBA00023157"/>
    </source>
</evidence>
<dbReference type="GO" id="GO:0009277">
    <property type="term" value="C:fungal-type cell wall"/>
    <property type="evidence" value="ECO:0007669"/>
    <property type="project" value="InterPro"/>
</dbReference>
<comment type="subcellular location">
    <subcellularLocation>
        <location evidence="1 8">Secreted</location>
        <location evidence="1 8">Cell wall</location>
    </subcellularLocation>
</comment>
<dbReference type="InterPro" id="IPR001338">
    <property type="entry name" value="Class_I_Hydrophobin"/>
</dbReference>
<dbReference type="AlphaFoldDB" id="A0AAW0CG20"/>
<name>A0AAW0CG20_9AGAR</name>
<feature type="chain" id="PRO_5043096520" description="Hydrophobin" evidence="8">
    <location>
        <begin position="20"/>
        <end position="103"/>
    </location>
</feature>
<dbReference type="Proteomes" id="UP001383192">
    <property type="component" value="Unassembled WGS sequence"/>
</dbReference>
<evidence type="ECO:0000256" key="4">
    <source>
        <dbReference type="ARBA" id="ARBA00022525"/>
    </source>
</evidence>
<keyword evidence="4 8" id="KW-0964">Secreted</keyword>
<evidence type="ECO:0000256" key="5">
    <source>
        <dbReference type="ARBA" id="ARBA00022729"/>
    </source>
</evidence>
<dbReference type="GO" id="GO:0005199">
    <property type="term" value="F:structural constituent of cell wall"/>
    <property type="evidence" value="ECO:0007669"/>
    <property type="project" value="InterPro"/>
</dbReference>
<dbReference type="SMART" id="SM00075">
    <property type="entry name" value="HYDRO"/>
    <property type="match status" value="1"/>
</dbReference>
<keyword evidence="3 8" id="KW-0134">Cell wall</keyword>
<dbReference type="InterPro" id="IPR019778">
    <property type="entry name" value="Class_I_Hydrophobin_CS"/>
</dbReference>
<comment type="caution">
    <text evidence="9">The sequence shown here is derived from an EMBL/GenBank/DDBJ whole genome shotgun (WGS) entry which is preliminary data.</text>
</comment>
<reference evidence="9 10" key="1">
    <citation type="submission" date="2024-01" db="EMBL/GenBank/DDBJ databases">
        <title>A draft genome for a cacao thread blight-causing isolate of Paramarasmius palmivorus.</title>
        <authorList>
            <person name="Baruah I.K."/>
            <person name="Bukari Y."/>
            <person name="Amoako-Attah I."/>
            <person name="Meinhardt L.W."/>
            <person name="Bailey B.A."/>
            <person name="Cohen S.P."/>
        </authorList>
    </citation>
    <scope>NUCLEOTIDE SEQUENCE [LARGE SCALE GENOMIC DNA]</scope>
    <source>
        <strain evidence="9 10">GH-12</strain>
    </source>
</reference>
<evidence type="ECO:0000313" key="9">
    <source>
        <dbReference type="EMBL" id="KAK7036698.1"/>
    </source>
</evidence>
<keyword evidence="10" id="KW-1185">Reference proteome</keyword>
<dbReference type="Pfam" id="PF01185">
    <property type="entry name" value="Hydrophobin"/>
    <property type="match status" value="1"/>
</dbReference>
<organism evidence="9 10">
    <name type="scientific">Paramarasmius palmivorus</name>
    <dbReference type="NCBI Taxonomy" id="297713"/>
    <lineage>
        <taxon>Eukaryota</taxon>
        <taxon>Fungi</taxon>
        <taxon>Dikarya</taxon>
        <taxon>Basidiomycota</taxon>
        <taxon>Agaricomycotina</taxon>
        <taxon>Agaricomycetes</taxon>
        <taxon>Agaricomycetidae</taxon>
        <taxon>Agaricales</taxon>
        <taxon>Marasmiineae</taxon>
        <taxon>Marasmiaceae</taxon>
        <taxon>Paramarasmius</taxon>
    </lineage>
</organism>
<keyword evidence="6 8" id="KW-1015">Disulfide bond</keyword>
<gene>
    <name evidence="9" type="ORF">VNI00_011363</name>
</gene>
<comment type="subunit">
    <text evidence="7">Self-assembles to form functional amyloid fibrils called rodlets. Self-assembly into fibrillar rodlets occurs spontaneously at hydrophobic:hydrophilic interfaces and the rodlets further associate laterally to form amphipathic monolayers.</text>
</comment>
<evidence type="ECO:0000256" key="7">
    <source>
        <dbReference type="ARBA" id="ARBA00093546"/>
    </source>
</evidence>
<proteinExistence type="inferred from homology"/>
<evidence type="ECO:0000256" key="1">
    <source>
        <dbReference type="ARBA" id="ARBA00004191"/>
    </source>
</evidence>
<protein>
    <recommendedName>
        <fullName evidence="8">Hydrophobin</fullName>
    </recommendedName>
</protein>
<dbReference type="EMBL" id="JAYKXP010000049">
    <property type="protein sequence ID" value="KAK7036698.1"/>
    <property type="molecule type" value="Genomic_DNA"/>
</dbReference>
<evidence type="ECO:0000313" key="10">
    <source>
        <dbReference type="Proteomes" id="UP001383192"/>
    </source>
</evidence>
<evidence type="ECO:0000256" key="3">
    <source>
        <dbReference type="ARBA" id="ARBA00022512"/>
    </source>
</evidence>
<evidence type="ECO:0000256" key="2">
    <source>
        <dbReference type="ARBA" id="ARBA00010446"/>
    </source>
</evidence>
<dbReference type="PROSITE" id="PS00956">
    <property type="entry name" value="HYDROPHOBIN"/>
    <property type="match status" value="1"/>
</dbReference>
<sequence length="103" mass="10381">MFTKAFVFALTTFSAFAAASQCSTGPIQCCNSVKAANDPSIATVLSGVGVNVQDITGQVGLTCSPITVIGVSGNSCNAQTVCCENNNFNGVVAIGCTPINVNL</sequence>
<evidence type="ECO:0000256" key="8">
    <source>
        <dbReference type="RuleBase" id="RU365009"/>
    </source>
</evidence>
<keyword evidence="5 8" id="KW-0732">Signal</keyword>
<feature type="signal peptide" evidence="8">
    <location>
        <begin position="1"/>
        <end position="19"/>
    </location>
</feature>
<dbReference type="CDD" id="cd23507">
    <property type="entry name" value="hydrophobin_I"/>
    <property type="match status" value="1"/>
</dbReference>
<comment type="similarity">
    <text evidence="2 8">Belongs to the fungal hydrophobin family.</text>
</comment>